<dbReference type="EMBL" id="LBQZ01000019">
    <property type="protein sequence ID" value="KKP88407.1"/>
    <property type="molecule type" value="Genomic_DNA"/>
</dbReference>
<gene>
    <name evidence="1" type="ORF">UR91_C0019G0012</name>
</gene>
<dbReference type="Proteomes" id="UP000034798">
    <property type="component" value="Unassembled WGS sequence"/>
</dbReference>
<organism evidence="1 2">
    <name type="scientific">Candidatus Nomurabacteria bacterium GW2011_GWC2_35_8</name>
    <dbReference type="NCBI Taxonomy" id="1618752"/>
    <lineage>
        <taxon>Bacteria</taxon>
        <taxon>Candidatus Nomuraibacteriota</taxon>
    </lineage>
</organism>
<sequence>MIGEQRHFRFLEKDFDIPAVLALFGNNICLISKDNNKIKIVIVEDELMFKITHFLFEHMWVSLSK</sequence>
<accession>A0A0G0G9L3</accession>
<reference evidence="1 2" key="1">
    <citation type="journal article" date="2015" name="Nature">
        <title>rRNA introns, odd ribosomes, and small enigmatic genomes across a large radiation of phyla.</title>
        <authorList>
            <person name="Brown C.T."/>
            <person name="Hug L.A."/>
            <person name="Thomas B.C."/>
            <person name="Sharon I."/>
            <person name="Castelle C.J."/>
            <person name="Singh A."/>
            <person name="Wilkins M.J."/>
            <person name="Williams K.H."/>
            <person name="Banfield J.F."/>
        </authorList>
    </citation>
    <scope>NUCLEOTIDE SEQUENCE [LARGE SCALE GENOMIC DNA]</scope>
</reference>
<evidence type="ECO:0000313" key="1">
    <source>
        <dbReference type="EMBL" id="KKP88407.1"/>
    </source>
</evidence>
<dbReference type="AlphaFoldDB" id="A0A0G0G9L3"/>
<proteinExistence type="predicted"/>
<name>A0A0G0G9L3_9BACT</name>
<comment type="caution">
    <text evidence="1">The sequence shown here is derived from an EMBL/GenBank/DDBJ whole genome shotgun (WGS) entry which is preliminary data.</text>
</comment>
<evidence type="ECO:0000313" key="2">
    <source>
        <dbReference type="Proteomes" id="UP000034798"/>
    </source>
</evidence>
<protein>
    <submittedName>
        <fullName evidence="1">Uncharacterized protein</fullName>
    </submittedName>
</protein>